<evidence type="ECO:0000256" key="1">
    <source>
        <dbReference type="ARBA" id="ARBA00007274"/>
    </source>
</evidence>
<dbReference type="InterPro" id="IPR018357">
    <property type="entry name" value="Hexapep_transf_CS"/>
</dbReference>
<evidence type="ECO:0000256" key="2">
    <source>
        <dbReference type="ARBA" id="ARBA00022679"/>
    </source>
</evidence>
<dbReference type="InterPro" id="IPR011004">
    <property type="entry name" value="Trimer_LpxA-like_sf"/>
</dbReference>
<keyword evidence="6" id="KW-1185">Reference proteome</keyword>
<gene>
    <name evidence="5" type="ORF">SAMN05444389_1044</name>
</gene>
<dbReference type="Proteomes" id="UP000184444">
    <property type="component" value="Unassembled WGS sequence"/>
</dbReference>
<dbReference type="CDD" id="cd03349">
    <property type="entry name" value="LbH_XAT"/>
    <property type="match status" value="1"/>
</dbReference>
<dbReference type="GO" id="GO:0016746">
    <property type="term" value="F:acyltransferase activity"/>
    <property type="evidence" value="ECO:0007669"/>
    <property type="project" value="UniProtKB-KW"/>
</dbReference>
<evidence type="ECO:0000313" key="6">
    <source>
        <dbReference type="Proteomes" id="UP000184444"/>
    </source>
</evidence>
<dbReference type="STRING" id="53463.SAMN05444389_1044"/>
<dbReference type="AlphaFoldDB" id="A0A1M7G9W8"/>
<keyword evidence="2 5" id="KW-0808">Transferase</keyword>
<dbReference type="SUPFAM" id="SSF51161">
    <property type="entry name" value="Trimeric LpxA-like enzymes"/>
    <property type="match status" value="1"/>
</dbReference>
<dbReference type="PANTHER" id="PTHR43300">
    <property type="entry name" value="ACETYLTRANSFERASE"/>
    <property type="match status" value="1"/>
</dbReference>
<dbReference type="PROSITE" id="PS00101">
    <property type="entry name" value="HEXAPEP_TRANSFERASES"/>
    <property type="match status" value="1"/>
</dbReference>
<dbReference type="EMBL" id="FRCK01000004">
    <property type="protein sequence ID" value="SHM13192.1"/>
    <property type="molecule type" value="Genomic_DNA"/>
</dbReference>
<evidence type="ECO:0000256" key="4">
    <source>
        <dbReference type="ARBA" id="ARBA00023315"/>
    </source>
</evidence>
<evidence type="ECO:0000313" key="5">
    <source>
        <dbReference type="EMBL" id="SHM13192.1"/>
    </source>
</evidence>
<keyword evidence="4" id="KW-0012">Acyltransferase</keyword>
<name>A0A1M7G9W8_9RHOB</name>
<reference evidence="6" key="1">
    <citation type="submission" date="2016-11" db="EMBL/GenBank/DDBJ databases">
        <authorList>
            <person name="Varghese N."/>
            <person name="Submissions S."/>
        </authorList>
    </citation>
    <scope>NUCLEOTIDE SEQUENCE [LARGE SCALE GENOMIC DNA]</scope>
    <source>
        <strain evidence="6">DSM 6637</strain>
    </source>
</reference>
<dbReference type="OrthoDB" id="9815592at2"/>
<dbReference type="PANTHER" id="PTHR43300:SF11">
    <property type="entry name" value="ACETYLTRANSFERASE RV3034C-RELATED"/>
    <property type="match status" value="1"/>
</dbReference>
<proteinExistence type="inferred from homology"/>
<accession>A0A1M7G9W8</accession>
<keyword evidence="3" id="KW-0677">Repeat</keyword>
<evidence type="ECO:0000256" key="3">
    <source>
        <dbReference type="ARBA" id="ARBA00022737"/>
    </source>
</evidence>
<organism evidence="5 6">
    <name type="scientific">Paracoccus solventivorans</name>
    <dbReference type="NCBI Taxonomy" id="53463"/>
    <lineage>
        <taxon>Bacteria</taxon>
        <taxon>Pseudomonadati</taxon>
        <taxon>Pseudomonadota</taxon>
        <taxon>Alphaproteobacteria</taxon>
        <taxon>Rhodobacterales</taxon>
        <taxon>Paracoccaceae</taxon>
        <taxon>Paracoccus</taxon>
    </lineage>
</organism>
<dbReference type="RefSeq" id="WP_073064866.1">
    <property type="nucleotide sequence ID" value="NZ_FRCK01000004.1"/>
</dbReference>
<dbReference type="InterPro" id="IPR001451">
    <property type="entry name" value="Hexapep"/>
</dbReference>
<dbReference type="InterPro" id="IPR050179">
    <property type="entry name" value="Trans_hexapeptide_repeat"/>
</dbReference>
<sequence>MTHAMHRDPAADHQCRIGNSTVEFGRFTYGSERASVIQWGEGSALRIGSFCSLAADITFILGGNHRSDWATTYPFGHIHIEHLGGREIKGHPATNGDIVIGHDVWIATGATIMSGITVGDGAIIAANAHVVKNIGPYEIWGGNPAQKIRDRFTRPVTERLLALQWWALPQEHIRRIAPTLSQAPTVELLDALIAEYAAVPRDKPPLEITPEGRKRPFWKRLFRFRRS</sequence>
<protein>
    <submittedName>
        <fullName evidence="5">Acetyltransferase (Isoleucine patch superfamily)</fullName>
    </submittedName>
</protein>
<dbReference type="Gene3D" id="2.160.10.10">
    <property type="entry name" value="Hexapeptide repeat proteins"/>
    <property type="match status" value="1"/>
</dbReference>
<dbReference type="Pfam" id="PF00132">
    <property type="entry name" value="Hexapep"/>
    <property type="match status" value="1"/>
</dbReference>
<comment type="similarity">
    <text evidence="1">Belongs to the transferase hexapeptide repeat family.</text>
</comment>